<protein>
    <submittedName>
        <fullName evidence="1">Uncharacterized protein</fullName>
    </submittedName>
</protein>
<comment type="caution">
    <text evidence="1">The sequence shown here is derived from an EMBL/GenBank/DDBJ whole genome shotgun (WGS) entry which is preliminary data.</text>
</comment>
<keyword evidence="2" id="KW-1185">Reference proteome</keyword>
<sequence>MERVDGPSSTTKIATTLSFLWTSKAYGERSNSSHGCHLIIYSSTSAELFHRTLPPYLLHLGYKIHRWTGMVGGDCSVLASIFCSMDKPSTRVLSAL</sequence>
<dbReference type="Proteomes" id="UP000481153">
    <property type="component" value="Unassembled WGS sequence"/>
</dbReference>
<accession>A0A6G0XRH3</accession>
<organism evidence="1 2">
    <name type="scientific">Aphanomyces euteiches</name>
    <dbReference type="NCBI Taxonomy" id="100861"/>
    <lineage>
        <taxon>Eukaryota</taxon>
        <taxon>Sar</taxon>
        <taxon>Stramenopiles</taxon>
        <taxon>Oomycota</taxon>
        <taxon>Saprolegniomycetes</taxon>
        <taxon>Saprolegniales</taxon>
        <taxon>Verrucalvaceae</taxon>
        <taxon>Aphanomyces</taxon>
    </lineage>
</organism>
<name>A0A6G0XRH3_9STRA</name>
<evidence type="ECO:0000313" key="2">
    <source>
        <dbReference type="Proteomes" id="UP000481153"/>
    </source>
</evidence>
<dbReference type="EMBL" id="VJMJ01000022">
    <property type="protein sequence ID" value="KAF0743039.1"/>
    <property type="molecule type" value="Genomic_DNA"/>
</dbReference>
<reference evidence="1 2" key="1">
    <citation type="submission" date="2019-07" db="EMBL/GenBank/DDBJ databases">
        <title>Genomics analysis of Aphanomyces spp. identifies a new class of oomycete effector associated with host adaptation.</title>
        <authorList>
            <person name="Gaulin E."/>
        </authorList>
    </citation>
    <scope>NUCLEOTIDE SEQUENCE [LARGE SCALE GENOMIC DNA]</scope>
    <source>
        <strain evidence="1 2">ATCC 201684</strain>
    </source>
</reference>
<dbReference type="AlphaFoldDB" id="A0A6G0XRH3"/>
<gene>
    <name evidence="1" type="ORF">Ae201684_002098</name>
</gene>
<proteinExistence type="predicted"/>
<evidence type="ECO:0000313" key="1">
    <source>
        <dbReference type="EMBL" id="KAF0743039.1"/>
    </source>
</evidence>